<dbReference type="InterPro" id="IPR042046">
    <property type="entry name" value="Lipoprotein_11_N"/>
</dbReference>
<evidence type="ECO:0000256" key="6">
    <source>
        <dbReference type="SAM" id="SignalP"/>
    </source>
</evidence>
<dbReference type="Pfam" id="PF03260">
    <property type="entry name" value="Lipoprotein_11"/>
    <property type="match status" value="1"/>
</dbReference>
<evidence type="ECO:0000256" key="1">
    <source>
        <dbReference type="ARBA" id="ARBA00004613"/>
    </source>
</evidence>
<dbReference type="RefSeq" id="XP_028029387.1">
    <property type="nucleotide sequence ID" value="XM_028173586.1"/>
</dbReference>
<comment type="subcellular location">
    <subcellularLocation>
        <location evidence="1">Secreted</location>
    </subcellularLocation>
</comment>
<dbReference type="OrthoDB" id="7401160at2759"/>
<evidence type="ECO:0000256" key="4">
    <source>
        <dbReference type="ARBA" id="ARBA00023288"/>
    </source>
</evidence>
<organism evidence="7 8">
    <name type="scientific">Bombyx mandarina</name>
    <name type="common">Wild silk moth</name>
    <name type="synonym">Wild silkworm</name>
    <dbReference type="NCBI Taxonomy" id="7092"/>
    <lineage>
        <taxon>Eukaryota</taxon>
        <taxon>Metazoa</taxon>
        <taxon>Ecdysozoa</taxon>
        <taxon>Arthropoda</taxon>
        <taxon>Hexapoda</taxon>
        <taxon>Insecta</taxon>
        <taxon>Pterygota</taxon>
        <taxon>Neoptera</taxon>
        <taxon>Endopterygota</taxon>
        <taxon>Lepidoptera</taxon>
        <taxon>Glossata</taxon>
        <taxon>Ditrysia</taxon>
        <taxon>Bombycoidea</taxon>
        <taxon>Bombycidae</taxon>
        <taxon>Bombycinae</taxon>
        <taxon>Bombyx</taxon>
    </lineage>
</organism>
<accession>A0A6J2JK36</accession>
<keyword evidence="2" id="KW-0964">Secreted</keyword>
<dbReference type="AlphaFoldDB" id="A0A6J2JK36"/>
<gene>
    <name evidence="8" type="primary">LOC114242447</name>
</gene>
<protein>
    <submittedName>
        <fullName evidence="8">Microvitellogenin-like</fullName>
    </submittedName>
</protein>
<evidence type="ECO:0000313" key="8">
    <source>
        <dbReference type="RefSeq" id="XP_028029387.1"/>
    </source>
</evidence>
<keyword evidence="4" id="KW-0449">Lipoprotein</keyword>
<dbReference type="GO" id="GO:0005576">
    <property type="term" value="C:extracellular region"/>
    <property type="evidence" value="ECO:0007669"/>
    <property type="project" value="UniProtKB-SubCell"/>
</dbReference>
<reference evidence="8" key="1">
    <citation type="submission" date="2025-08" db="UniProtKB">
        <authorList>
            <consortium name="RefSeq"/>
        </authorList>
    </citation>
    <scope>IDENTIFICATION</scope>
    <source>
        <tissue evidence="8">Silk gland</tissue>
    </source>
</reference>
<dbReference type="Proteomes" id="UP000504629">
    <property type="component" value="Unplaced"/>
</dbReference>
<sequence length="252" mass="28926">MHFGAAFAFLGLASMVCAYSDHRVASLIDDVTAGNYGGAVQTAFELESEYRDDLIKEAIDGLFENNVRNLFDFAYRLNRDGGFMIVRESFPVEVERILDERFMKLMNRQDNLALKLASTVDEGGDRMAYGDGAGYILRSIAWRFTPLWENNSLYFHIFGVERNQYLKLAYSPDSAGDHTAYGGDSPTDNRYRWYLVPARIQGRNLYYIVNKEFNQPLKLGRALDWAHDRVAYGHNGDFHGNPEQFGWYITEY</sequence>
<evidence type="ECO:0000256" key="2">
    <source>
        <dbReference type="ARBA" id="ARBA00022525"/>
    </source>
</evidence>
<feature type="chain" id="PRO_5026828384" evidence="6">
    <location>
        <begin position="19"/>
        <end position="252"/>
    </location>
</feature>
<name>A0A6J2JK36_BOMMA</name>
<keyword evidence="7" id="KW-1185">Reference proteome</keyword>
<dbReference type="Gene3D" id="1.10.10.2400">
    <property type="entry name" value="Lepidopteran low molecular weight (30 kD) lipoprotein, N-terminal domain"/>
    <property type="match status" value="1"/>
</dbReference>
<keyword evidence="3 6" id="KW-0732">Signal</keyword>
<proteinExistence type="inferred from homology"/>
<dbReference type="KEGG" id="bman:114242447"/>
<evidence type="ECO:0000313" key="7">
    <source>
        <dbReference type="Proteomes" id="UP000504629"/>
    </source>
</evidence>
<dbReference type="GeneID" id="114242447"/>
<feature type="signal peptide" evidence="6">
    <location>
        <begin position="1"/>
        <end position="18"/>
    </location>
</feature>
<dbReference type="InterPro" id="IPR004943">
    <property type="entry name" value="Lipoprotein_11"/>
</dbReference>
<dbReference type="Gene3D" id="2.80.10.50">
    <property type="match status" value="1"/>
</dbReference>
<evidence type="ECO:0000256" key="5">
    <source>
        <dbReference type="ARBA" id="ARBA00024024"/>
    </source>
</evidence>
<evidence type="ECO:0000256" key="3">
    <source>
        <dbReference type="ARBA" id="ARBA00022729"/>
    </source>
</evidence>
<comment type="similarity">
    <text evidence="5">Belongs to the 30 kDa lipoprotein family.</text>
</comment>